<dbReference type="Pfam" id="PF12236">
    <property type="entry name" value="Head-tail_con"/>
    <property type="match status" value="1"/>
</dbReference>
<dbReference type="InterPro" id="IPR020991">
    <property type="entry name" value="Connector_podovirus"/>
</dbReference>
<evidence type="ECO:0000256" key="2">
    <source>
        <dbReference type="ARBA" id="ARBA00022612"/>
    </source>
</evidence>
<name>A0ABM7P3B3_9BACT</name>
<accession>A0ABM7P3B3</accession>
<keyword evidence="5" id="KW-1185">Reference proteome</keyword>
<keyword evidence="3" id="KW-0231">Viral genome packaging</keyword>
<evidence type="ECO:0000313" key="5">
    <source>
        <dbReference type="Proteomes" id="UP001053296"/>
    </source>
</evidence>
<evidence type="ECO:0000256" key="1">
    <source>
        <dbReference type="ARBA" id="ARBA00004328"/>
    </source>
</evidence>
<reference evidence="4" key="1">
    <citation type="journal article" date="2022" name="Arch. Microbiol.">
        <title>Pseudodesulfovibrio sediminis sp. nov., a mesophilic and neutrophilic sulfate-reducing bacterium isolated from sediment of a brackish lake.</title>
        <authorList>
            <person name="Takahashi A."/>
            <person name="Kojima H."/>
            <person name="Watanabe M."/>
            <person name="Fukui M."/>
        </authorList>
    </citation>
    <scope>NUCLEOTIDE SEQUENCE</scope>
    <source>
        <strain evidence="4">SF6</strain>
    </source>
</reference>
<sequence>MPLIEDQINGYIERESKARSAAATWRAHVQMCAEIFKPRKAKMEMRGIDGDKRHTAVWNGTPEDALDVAAAGIHSETMPPDALWGVFEPDDEFEAEDKANTLWCQMATKKVMTGFHESNFTIQSHEAIVDVLYAGITNTFMKEGKKTAFHFSTRNPFEYVYFENEEGEVDTVMGTVELPARVARERFGKDAGKPVLEALKNNELDRKFDYLHVVVPRKDRDSTKGGAMNAPWAEYYILRSEKHVAQEKGYYEFPFLVARGSKSFGEIAGRSPAMKALGVGQALQVMEVNTLEAGEKRVKPSLVATNQGWQAAITAKAGTINYNDSYSSGGQPPVSELPGGDPGWGREEIMGKEEEMRRYFCVRAFEMEEVKTDVTLGERQMRKLEKVKQIAPLLHRFFLEYIRKAMMRGLYMLIRRGELPEPPEGLSKLKIGMRSPLFLLLQHGAETEAVQGVYELAAFIAEKRLQFGESPVFDNLNDDEAFLAGIKQWNPPAKMLEDKQQVEEMRQSRAQQQAAQQQMETLGQGVDMAAKLGVNDGVDAQAVQ</sequence>
<proteinExistence type="predicted"/>
<gene>
    <name evidence="4" type="ORF">PSDVSF_05790</name>
</gene>
<evidence type="ECO:0000256" key="3">
    <source>
        <dbReference type="ARBA" id="ARBA00023219"/>
    </source>
</evidence>
<dbReference type="EMBL" id="AP024485">
    <property type="protein sequence ID" value="BCS87337.1"/>
    <property type="molecule type" value="Genomic_DNA"/>
</dbReference>
<comment type="subcellular location">
    <subcellularLocation>
        <location evidence="1">Virion</location>
    </subcellularLocation>
</comment>
<protein>
    <recommendedName>
        <fullName evidence="6">Bacteriophage head to tail connecting protein</fullName>
    </recommendedName>
</protein>
<dbReference type="RefSeq" id="WP_229593493.1">
    <property type="nucleotide sequence ID" value="NZ_AP024485.1"/>
</dbReference>
<dbReference type="Proteomes" id="UP001053296">
    <property type="component" value="Chromosome"/>
</dbReference>
<keyword evidence="2" id="KW-1188">Viral release from host cell</keyword>
<organism evidence="4 5">
    <name type="scientific">Pseudodesulfovibrio sediminis</name>
    <dbReference type="NCBI Taxonomy" id="2810563"/>
    <lineage>
        <taxon>Bacteria</taxon>
        <taxon>Pseudomonadati</taxon>
        <taxon>Thermodesulfobacteriota</taxon>
        <taxon>Desulfovibrionia</taxon>
        <taxon>Desulfovibrionales</taxon>
        <taxon>Desulfovibrionaceae</taxon>
    </lineage>
</organism>
<evidence type="ECO:0008006" key="6">
    <source>
        <dbReference type="Google" id="ProtNLM"/>
    </source>
</evidence>
<evidence type="ECO:0000313" key="4">
    <source>
        <dbReference type="EMBL" id="BCS87337.1"/>
    </source>
</evidence>